<dbReference type="OrthoDB" id="8117292at2"/>
<dbReference type="RefSeq" id="WP_094406334.1">
    <property type="nucleotide sequence ID" value="NZ_NMVO01000016.1"/>
</dbReference>
<evidence type="ECO:0000313" key="4">
    <source>
        <dbReference type="EMBL" id="OYO10672.1"/>
    </source>
</evidence>
<dbReference type="InterPro" id="IPR023393">
    <property type="entry name" value="START-like_dom_sf"/>
</dbReference>
<evidence type="ECO:0000259" key="3">
    <source>
        <dbReference type="Pfam" id="PF08327"/>
    </source>
</evidence>
<name>A0A255G5C8_9ACTN</name>
<dbReference type="Pfam" id="PF08327">
    <property type="entry name" value="AHSA1"/>
    <property type="match status" value="1"/>
</dbReference>
<evidence type="ECO:0000256" key="2">
    <source>
        <dbReference type="SAM" id="MobiDB-lite"/>
    </source>
</evidence>
<dbReference type="EMBL" id="NMVO01000016">
    <property type="protein sequence ID" value="OYO10672.1"/>
    <property type="molecule type" value="Genomic_DNA"/>
</dbReference>
<dbReference type="Proteomes" id="UP000215896">
    <property type="component" value="Unassembled WGS sequence"/>
</dbReference>
<keyword evidence="5" id="KW-1185">Reference proteome</keyword>
<feature type="domain" description="Activator of Hsp90 ATPase homologue 1/2-like C-terminal" evidence="3">
    <location>
        <begin position="37"/>
        <end position="147"/>
    </location>
</feature>
<proteinExistence type="inferred from homology"/>
<comment type="caution">
    <text evidence="4">The sequence shown here is derived from an EMBL/GenBank/DDBJ whole genome shotgun (WGS) entry which is preliminary data.</text>
</comment>
<organism evidence="4 5">
    <name type="scientific">Enemella evansiae</name>
    <dbReference type="NCBI Taxonomy" id="2016499"/>
    <lineage>
        <taxon>Bacteria</taxon>
        <taxon>Bacillati</taxon>
        <taxon>Actinomycetota</taxon>
        <taxon>Actinomycetes</taxon>
        <taxon>Propionibacteriales</taxon>
        <taxon>Propionibacteriaceae</taxon>
        <taxon>Enemella</taxon>
    </lineage>
</organism>
<reference evidence="4 5" key="1">
    <citation type="submission" date="2017-07" db="EMBL/GenBank/DDBJ databases">
        <title>Draft whole genome sequences of clinical Proprionibacteriaceae strains.</title>
        <authorList>
            <person name="Bernier A.-M."/>
            <person name="Bernard K."/>
            <person name="Domingo M.-C."/>
        </authorList>
    </citation>
    <scope>NUCLEOTIDE SEQUENCE [LARGE SCALE GENOMIC DNA]</scope>
    <source>
        <strain evidence="4 5">NML 030167</strain>
    </source>
</reference>
<dbReference type="Gene3D" id="3.30.530.20">
    <property type="match status" value="1"/>
</dbReference>
<evidence type="ECO:0000256" key="1">
    <source>
        <dbReference type="ARBA" id="ARBA00006817"/>
    </source>
</evidence>
<sequence>MTTKDPNITAAIDGEPVAATLDPAADGYTLTMERQLDHPVDLVWAMLTDPAQLERWSPIVPDRALDSTGPASSRENPDDEPVDVEVLEVSAPTLLVHRWGPHRLTWRLTEEGDGTRLRLEHWFAERAEAPSFGAGWHVCFGGLTAALAHQEVGRAVGPLAMDYGWEQLHTRYADLLGAPTHAG</sequence>
<protein>
    <recommendedName>
        <fullName evidence="3">Activator of Hsp90 ATPase homologue 1/2-like C-terminal domain-containing protein</fullName>
    </recommendedName>
</protein>
<evidence type="ECO:0000313" key="5">
    <source>
        <dbReference type="Proteomes" id="UP000215896"/>
    </source>
</evidence>
<feature type="region of interest" description="Disordered" evidence="2">
    <location>
        <begin position="58"/>
        <end position="81"/>
    </location>
</feature>
<gene>
    <name evidence="4" type="ORF">CGZ94_16910</name>
</gene>
<dbReference type="InterPro" id="IPR013538">
    <property type="entry name" value="ASHA1/2-like_C"/>
</dbReference>
<dbReference type="AlphaFoldDB" id="A0A255G5C8"/>
<comment type="similarity">
    <text evidence="1">Belongs to the AHA1 family.</text>
</comment>
<accession>A0A255G5C8</accession>
<dbReference type="SUPFAM" id="SSF55961">
    <property type="entry name" value="Bet v1-like"/>
    <property type="match status" value="1"/>
</dbReference>